<dbReference type="Pfam" id="PF12484">
    <property type="entry name" value="PPE-SVP"/>
    <property type="match status" value="1"/>
</dbReference>
<comment type="caution">
    <text evidence="3">The sequence shown here is derived from an EMBL/GenBank/DDBJ whole genome shotgun (WGS) entry which is preliminary data.</text>
</comment>
<feature type="compositionally biased region" description="Basic residues" evidence="1">
    <location>
        <begin position="162"/>
        <end position="172"/>
    </location>
</feature>
<evidence type="ECO:0000256" key="1">
    <source>
        <dbReference type="SAM" id="MobiDB-lite"/>
    </source>
</evidence>
<evidence type="ECO:0000313" key="4">
    <source>
        <dbReference type="Proteomes" id="UP000189229"/>
    </source>
</evidence>
<accession>A0A1V3WRA7</accession>
<dbReference type="AlphaFoldDB" id="A0A1V3WRA7"/>
<feature type="compositionally biased region" description="Basic and acidic residues" evidence="1">
    <location>
        <begin position="144"/>
        <end position="154"/>
    </location>
</feature>
<reference evidence="3 4" key="1">
    <citation type="submission" date="2017-02" db="EMBL/GenBank/DDBJ databases">
        <title>Complete genome sequences of Mycobacterium kansasii strains isolated from rhesus macaques.</title>
        <authorList>
            <person name="Panda A."/>
            <person name="Nagaraj S."/>
            <person name="Zhao X."/>
            <person name="Tettelin H."/>
            <person name="Detolla L.J."/>
        </authorList>
    </citation>
    <scope>NUCLEOTIDE SEQUENCE [LARGE SCALE GENOMIC DNA]</scope>
    <source>
        <strain evidence="3 4">11-3813</strain>
    </source>
</reference>
<name>A0A1V3WRA7_MYCKA</name>
<feature type="domain" description="PPE family C-terminal" evidence="2">
    <location>
        <begin position="73"/>
        <end position="138"/>
    </location>
</feature>
<feature type="compositionally biased region" description="Polar residues" evidence="1">
    <location>
        <begin position="259"/>
        <end position="269"/>
    </location>
</feature>
<dbReference type="EMBL" id="MVBM01000007">
    <property type="protein sequence ID" value="OOK69016.1"/>
    <property type="molecule type" value="Genomic_DNA"/>
</dbReference>
<gene>
    <name evidence="3" type="ORF">BZL30_7202</name>
</gene>
<dbReference type="InterPro" id="IPR022171">
    <property type="entry name" value="PPE_C"/>
</dbReference>
<feature type="compositionally biased region" description="Basic and acidic residues" evidence="1">
    <location>
        <begin position="243"/>
        <end position="252"/>
    </location>
</feature>
<evidence type="ECO:0000313" key="3">
    <source>
        <dbReference type="EMBL" id="OOK69016.1"/>
    </source>
</evidence>
<organism evidence="3 4">
    <name type="scientific">Mycobacterium kansasii</name>
    <dbReference type="NCBI Taxonomy" id="1768"/>
    <lineage>
        <taxon>Bacteria</taxon>
        <taxon>Bacillati</taxon>
        <taxon>Actinomycetota</taxon>
        <taxon>Actinomycetes</taxon>
        <taxon>Mycobacteriales</taxon>
        <taxon>Mycobacteriaceae</taxon>
        <taxon>Mycobacterium</taxon>
    </lineage>
</organism>
<feature type="region of interest" description="Disordered" evidence="1">
    <location>
        <begin position="143"/>
        <end position="179"/>
    </location>
</feature>
<evidence type="ECO:0000259" key="2">
    <source>
        <dbReference type="Pfam" id="PF12484"/>
    </source>
</evidence>
<sequence>MAVAAGSLAVSTVQLSEVYRHDMVDEYEKARSAQGKRKRPNSGWARLCHPRQATTFNAGRRKTHHPPQPPTVALSGNSTNIGGLSVPQSWMFPPAVRQVAAMFPGTTPMFMTGGSEDGYAGMAAAGLAGTSLAGLATRAAAPHRPGDALADSRRRAAAATRPPRRHRSRRLPPGRTSRGYHPACRPVWSRTLRRLWPRSRGRPSSWYRLIRHNNVLRLMPDDSLLAPFRRSPSSGSGLIARLLAHEPGREIPDQGSAGHRSTTSSPLRA</sequence>
<dbReference type="Proteomes" id="UP000189229">
    <property type="component" value="Unassembled WGS sequence"/>
</dbReference>
<proteinExistence type="predicted"/>
<protein>
    <submittedName>
        <fullName evidence="3">Polymorphic PE/PPE s C terminal family protein</fullName>
    </submittedName>
</protein>
<feature type="region of interest" description="Disordered" evidence="1">
    <location>
        <begin position="243"/>
        <end position="269"/>
    </location>
</feature>